<evidence type="ECO:0000313" key="2">
    <source>
        <dbReference type="EMBL" id="RXW23348.1"/>
    </source>
</evidence>
<reference evidence="2 3" key="1">
    <citation type="submission" date="2019-01" db="EMBL/GenBank/DDBJ databases">
        <title>Draft genome sequence of Psathyrella aberdarensis IHI B618.</title>
        <authorList>
            <person name="Buettner E."/>
            <person name="Kellner H."/>
        </authorList>
    </citation>
    <scope>NUCLEOTIDE SEQUENCE [LARGE SCALE GENOMIC DNA]</scope>
    <source>
        <strain evidence="2 3">IHI B618</strain>
    </source>
</reference>
<dbReference type="OrthoDB" id="2290221at2759"/>
<dbReference type="PANTHER" id="PTHR32428:SF2">
    <property type="entry name" value="TARGET OF RAPAMYCIN COMPLEX 2 SUBUNIT BIT61-RELATED"/>
    <property type="match status" value="1"/>
</dbReference>
<sequence length="280" mass="30827">MLLHPLIRALMYNPSQTSYGRTYDSKLVTREMHRLNLAHLPSALAAQPSTAPSVSSLSLPNPAGMSQVNIASTSTDPWSALHVHVLPLFNGEGLKLNIEDLNGFVKAHIKTVVSSSPPRALVKLENDASELIASGMTTLNAKLMNVDDEKLLSRVVETWGFFWDQILTYVEGKPRVNGVSLPDLAVPEDEEAVPDDAPPTSYVVEVDRERERELLESLRSPDADTSTTKVSFGGMSIASPPVPQDEYEDGHMTDMDQAQAELETYMANMNSHVDMTRRKL</sequence>
<comment type="caution">
    <text evidence="2">The sequence shown here is derived from an EMBL/GenBank/DDBJ whole genome shotgun (WGS) entry which is preliminary data.</text>
</comment>
<gene>
    <name evidence="2" type="ORF">EST38_g2491</name>
</gene>
<organism evidence="2 3">
    <name type="scientific">Candolleomyces aberdarensis</name>
    <dbReference type="NCBI Taxonomy" id="2316362"/>
    <lineage>
        <taxon>Eukaryota</taxon>
        <taxon>Fungi</taxon>
        <taxon>Dikarya</taxon>
        <taxon>Basidiomycota</taxon>
        <taxon>Agaricomycotina</taxon>
        <taxon>Agaricomycetes</taxon>
        <taxon>Agaricomycetidae</taxon>
        <taxon>Agaricales</taxon>
        <taxon>Agaricineae</taxon>
        <taxon>Psathyrellaceae</taxon>
        <taxon>Candolleomyces</taxon>
    </lineage>
</organism>
<protein>
    <submittedName>
        <fullName evidence="2">Uncharacterized protein</fullName>
    </submittedName>
</protein>
<keyword evidence="3" id="KW-1185">Reference proteome</keyword>
<dbReference type="Proteomes" id="UP000290288">
    <property type="component" value="Unassembled WGS sequence"/>
</dbReference>
<proteinExistence type="predicted"/>
<evidence type="ECO:0000256" key="1">
    <source>
        <dbReference type="SAM" id="MobiDB-lite"/>
    </source>
</evidence>
<dbReference type="InterPro" id="IPR013745">
    <property type="entry name" value="Bit61/PRR5"/>
</dbReference>
<dbReference type="AlphaFoldDB" id="A0A4V1Q4U9"/>
<evidence type="ECO:0000313" key="3">
    <source>
        <dbReference type="Proteomes" id="UP000290288"/>
    </source>
</evidence>
<dbReference type="GO" id="GO:0038203">
    <property type="term" value="P:TORC2 signaling"/>
    <property type="evidence" value="ECO:0007669"/>
    <property type="project" value="TreeGrafter"/>
</dbReference>
<dbReference type="GO" id="GO:0031932">
    <property type="term" value="C:TORC2 complex"/>
    <property type="evidence" value="ECO:0007669"/>
    <property type="project" value="TreeGrafter"/>
</dbReference>
<dbReference type="PANTHER" id="PTHR32428">
    <property type="entry name" value="TARGET OF RAPAMYCIN COMPLEX 2 SUBUNIT BIT61-RELATED"/>
    <property type="match status" value="1"/>
</dbReference>
<feature type="region of interest" description="Disordered" evidence="1">
    <location>
        <begin position="217"/>
        <end position="243"/>
    </location>
</feature>
<dbReference type="EMBL" id="SDEE01000044">
    <property type="protein sequence ID" value="RXW23348.1"/>
    <property type="molecule type" value="Genomic_DNA"/>
</dbReference>
<name>A0A4V1Q4U9_9AGAR</name>
<accession>A0A4V1Q4U9</accession>
<dbReference type="STRING" id="2316362.A0A4V1Q4U9"/>
<dbReference type="Pfam" id="PF08539">
    <property type="entry name" value="HbrB"/>
    <property type="match status" value="1"/>
</dbReference>